<dbReference type="InterPro" id="IPR029033">
    <property type="entry name" value="His_PPase_superfam"/>
</dbReference>
<keyword evidence="2" id="KW-1185">Reference proteome</keyword>
<organism evidence="1 2">
    <name type="scientific">Ideonella azotifigens</name>
    <dbReference type="NCBI Taxonomy" id="513160"/>
    <lineage>
        <taxon>Bacteria</taxon>
        <taxon>Pseudomonadati</taxon>
        <taxon>Pseudomonadota</taxon>
        <taxon>Betaproteobacteria</taxon>
        <taxon>Burkholderiales</taxon>
        <taxon>Sphaerotilaceae</taxon>
        <taxon>Ideonella</taxon>
    </lineage>
</organism>
<dbReference type="SUPFAM" id="SSF53254">
    <property type="entry name" value="Phosphoglycerate mutase-like"/>
    <property type="match status" value="1"/>
</dbReference>
<dbReference type="CDD" id="cd07067">
    <property type="entry name" value="HP_PGM_like"/>
    <property type="match status" value="1"/>
</dbReference>
<sequence>MQDVTRVIAVRHGETAWNVDTRLQGQLDVPLNPRGREQARRAGLALAHDKPDVIYASDLSRAFDTAQAIADAVDMTVLPDPGLRERHFGIWQGHTYAEVEQTWPDLSAKWRARLPDFGPEGGETLLGFYERSVATAARLVSAHPGQTVVLVAHGGVLDCLYRAASRIALNAPRTWELPNTGINRLLWTGDGFTLIGWADVHHLDDEARDESADRVGHAA</sequence>
<dbReference type="EMBL" id="BAAAEW010000049">
    <property type="protein sequence ID" value="GAA0770113.1"/>
    <property type="molecule type" value="Genomic_DNA"/>
</dbReference>
<dbReference type="SMART" id="SM00855">
    <property type="entry name" value="PGAM"/>
    <property type="match status" value="1"/>
</dbReference>
<accession>A0ABN1KLG4</accession>
<dbReference type="PANTHER" id="PTHR48100:SF62">
    <property type="entry name" value="GLUCOSYL-3-PHOSPHOGLYCERATE PHOSPHATASE"/>
    <property type="match status" value="1"/>
</dbReference>
<dbReference type="InterPro" id="IPR050275">
    <property type="entry name" value="PGM_Phosphatase"/>
</dbReference>
<dbReference type="PANTHER" id="PTHR48100">
    <property type="entry name" value="BROAD-SPECIFICITY PHOSPHATASE YOR283W-RELATED"/>
    <property type="match status" value="1"/>
</dbReference>
<gene>
    <name evidence="1" type="ORF">GCM10009107_61560</name>
</gene>
<reference evidence="1 2" key="1">
    <citation type="journal article" date="2019" name="Int. J. Syst. Evol. Microbiol.">
        <title>The Global Catalogue of Microorganisms (GCM) 10K type strain sequencing project: providing services to taxonomists for standard genome sequencing and annotation.</title>
        <authorList>
            <consortium name="The Broad Institute Genomics Platform"/>
            <consortium name="The Broad Institute Genome Sequencing Center for Infectious Disease"/>
            <person name="Wu L."/>
            <person name="Ma J."/>
        </authorList>
    </citation>
    <scope>NUCLEOTIDE SEQUENCE [LARGE SCALE GENOMIC DNA]</scope>
    <source>
        <strain evidence="1 2">JCM 15503</strain>
    </source>
</reference>
<evidence type="ECO:0000313" key="2">
    <source>
        <dbReference type="Proteomes" id="UP001500279"/>
    </source>
</evidence>
<dbReference type="Proteomes" id="UP001500279">
    <property type="component" value="Unassembled WGS sequence"/>
</dbReference>
<evidence type="ECO:0000313" key="1">
    <source>
        <dbReference type="EMBL" id="GAA0770113.1"/>
    </source>
</evidence>
<comment type="caution">
    <text evidence="1">The sequence shown here is derived from an EMBL/GenBank/DDBJ whole genome shotgun (WGS) entry which is preliminary data.</text>
</comment>
<name>A0ABN1KLG4_9BURK</name>
<dbReference type="RefSeq" id="WP_231013150.1">
    <property type="nucleotide sequence ID" value="NZ_BAAAEW010000049.1"/>
</dbReference>
<dbReference type="Pfam" id="PF00300">
    <property type="entry name" value="His_Phos_1"/>
    <property type="match status" value="1"/>
</dbReference>
<proteinExistence type="predicted"/>
<protein>
    <submittedName>
        <fullName evidence="1">Histidine phosphatase family protein</fullName>
    </submittedName>
</protein>
<dbReference type="Gene3D" id="3.40.50.1240">
    <property type="entry name" value="Phosphoglycerate mutase-like"/>
    <property type="match status" value="1"/>
</dbReference>
<dbReference type="InterPro" id="IPR013078">
    <property type="entry name" value="His_Pase_superF_clade-1"/>
</dbReference>